<dbReference type="Pfam" id="PF12770">
    <property type="entry name" value="CHAT"/>
    <property type="match status" value="1"/>
</dbReference>
<feature type="compositionally biased region" description="Basic and acidic residues" evidence="1">
    <location>
        <begin position="377"/>
        <end position="394"/>
    </location>
</feature>
<dbReference type="EMBL" id="JANPWZ010000671">
    <property type="protein sequence ID" value="KAJ3573594.1"/>
    <property type="molecule type" value="Genomic_DNA"/>
</dbReference>
<gene>
    <name evidence="3" type="ORF">NPX13_g4640</name>
</gene>
<protein>
    <recommendedName>
        <fullName evidence="2">CHAT domain-containing protein</fullName>
    </recommendedName>
</protein>
<comment type="caution">
    <text evidence="3">The sequence shown here is derived from an EMBL/GenBank/DDBJ whole genome shotgun (WGS) entry which is preliminary data.</text>
</comment>
<name>A0A9W8NFG7_9PEZI</name>
<evidence type="ECO:0000313" key="4">
    <source>
        <dbReference type="Proteomes" id="UP001148614"/>
    </source>
</evidence>
<feature type="region of interest" description="Disordered" evidence="1">
    <location>
        <begin position="978"/>
        <end position="999"/>
    </location>
</feature>
<feature type="region of interest" description="Disordered" evidence="1">
    <location>
        <begin position="377"/>
        <end position="400"/>
    </location>
</feature>
<dbReference type="VEuPathDB" id="FungiDB:F4678DRAFT_437958"/>
<feature type="compositionally biased region" description="Low complexity" evidence="1">
    <location>
        <begin position="917"/>
        <end position="944"/>
    </location>
</feature>
<feature type="domain" description="CHAT" evidence="2">
    <location>
        <begin position="528"/>
        <end position="775"/>
    </location>
</feature>
<reference evidence="3" key="1">
    <citation type="submission" date="2022-07" db="EMBL/GenBank/DDBJ databases">
        <title>Genome Sequence of Xylaria arbuscula.</title>
        <authorList>
            <person name="Buettner E."/>
        </authorList>
    </citation>
    <scope>NUCLEOTIDE SEQUENCE</scope>
    <source>
        <strain evidence="3">VT107</strain>
    </source>
</reference>
<dbReference type="VEuPathDB" id="FungiDB:F4678DRAFT_151563"/>
<feature type="region of interest" description="Disordered" evidence="1">
    <location>
        <begin position="590"/>
        <end position="613"/>
    </location>
</feature>
<dbReference type="AlphaFoldDB" id="A0A9W8NFG7"/>
<proteinExistence type="predicted"/>
<keyword evidence="4" id="KW-1185">Reference proteome</keyword>
<feature type="region of interest" description="Disordered" evidence="1">
    <location>
        <begin position="837"/>
        <end position="857"/>
    </location>
</feature>
<evidence type="ECO:0000313" key="3">
    <source>
        <dbReference type="EMBL" id="KAJ3573594.1"/>
    </source>
</evidence>
<feature type="region of interest" description="Disordered" evidence="1">
    <location>
        <begin position="910"/>
        <end position="944"/>
    </location>
</feature>
<evidence type="ECO:0000256" key="1">
    <source>
        <dbReference type="SAM" id="MobiDB-lite"/>
    </source>
</evidence>
<feature type="region of interest" description="Disordered" evidence="1">
    <location>
        <begin position="1115"/>
        <end position="1136"/>
    </location>
</feature>
<sequence>MDPSSSGTILYTKLDEVRAKRSQLSVAGEEDDHSSVIADGSFPRSTIDDILPPDHHSRNQVSSQLAAYLSSKYVAESRDAYVDALRLGDTKGGMRALETGLGRLEKICRYDAGVAGIAGRIEALGNLERPDEARALLYSLRAAIKKPSVGTPRLLFQHTPPSIEQYLEKTRREHQDSLYEEEYRNAHILLDAATWSEDWELAAKEAERLQLDRMIFEQTRPLRPERRFQRARDLLNIGLQHEHRGYAATNDARFDHLGEALKLYTQGCEETEIHHSYMEPPQARLTSHDHIDCSNLFFSASRICIYFDRYKHVILPTDFPCIPTLTEQDWARQALYFLERGKARALLRSIERYSEATASEQNKLTLKDVALEVRHMVSSGEQRDSKKDPSETPKRTNSCTLPESAIMERLRIRLAWRHTMMGAQSLATGRVSRWWEAELDEILEAIPDDVAIIEYGLVQGKSPGLLSFLITSNGVSPQWKPTRTTCILANITKLKDLIESAQTIPLEKRERRIGTQITDTIKYLSAELLSQFLPELRDKPRVFIVPSGALAHIPWALLLQSLDLPSPNHSLSLVPSLRIWYGLHRLSQSKPPASEEAQPPPATVICNSPRRSDGSDRDIKFSRIEALYLARRHQTWPMLADLTNRETFEDQCQQSAIIHLSSHGSFNEESPMYSNVDLFQESLTPLDLSRLAITAKFVVFSSCLSAYSRVFDSGTALSFAHALLGSGACAFIGTLWVTGDVASLVFMVLFYKAMMADGLSPSGALADAQFRMRTFTEADKSRLVDDILLLFHQEAEKTGGLSTIQQYVINYKYWIDRQLRRKETLIMPLRVDQDTGFEHVTSNTGRGREGSSSRHNGLVSQNIGRYWWQSITQDRLRTKNFHVQQSGQQQAIPPSFHRYILKGYVITRQQRQQYNHSRSTGSSAGAGRSANNNSSSSRSSNCSGGGVLSRVLGSFRRHSNTSDAALKDQEDISWANTYKITHRPDRPRHDKREGLKNRNSEYVLGQLNRIWRHNQKMMEEKRRERKSRERAVAAGFTRSIEQGHRTREDEYNNVIRDGRGSNTGHAHQLANLQTDHVPNFNREADSSELTRSEWRVPSRQTCHIPAVVAIGNDDRGGVGAGKHRSRGMVPKERTGTTTSACDDLYAAIAIQGTATADVRSYIIISKGVSSQTTQLIPRLATTDTTGKQDPSIGRSVEGAR</sequence>
<dbReference type="Proteomes" id="UP001148614">
    <property type="component" value="Unassembled WGS sequence"/>
</dbReference>
<evidence type="ECO:0000259" key="2">
    <source>
        <dbReference type="Pfam" id="PF12770"/>
    </source>
</evidence>
<feature type="region of interest" description="Disordered" evidence="1">
    <location>
        <begin position="1179"/>
        <end position="1200"/>
    </location>
</feature>
<accession>A0A9W8NFG7</accession>
<feature type="compositionally biased region" description="Basic and acidic residues" evidence="1">
    <location>
        <begin position="982"/>
        <end position="999"/>
    </location>
</feature>
<feature type="compositionally biased region" description="Polar residues" evidence="1">
    <location>
        <begin position="1179"/>
        <end position="1188"/>
    </location>
</feature>
<organism evidence="3 4">
    <name type="scientific">Xylaria arbuscula</name>
    <dbReference type="NCBI Taxonomy" id="114810"/>
    <lineage>
        <taxon>Eukaryota</taxon>
        <taxon>Fungi</taxon>
        <taxon>Dikarya</taxon>
        <taxon>Ascomycota</taxon>
        <taxon>Pezizomycotina</taxon>
        <taxon>Sordariomycetes</taxon>
        <taxon>Xylariomycetidae</taxon>
        <taxon>Xylariales</taxon>
        <taxon>Xylariaceae</taxon>
        <taxon>Xylaria</taxon>
    </lineage>
</organism>
<dbReference type="InterPro" id="IPR024983">
    <property type="entry name" value="CHAT_dom"/>
</dbReference>